<evidence type="ECO:0000313" key="2">
    <source>
        <dbReference type="EMBL" id="GMT37485.1"/>
    </source>
</evidence>
<organism evidence="2 3">
    <name type="scientific">Pristionchus fissidentatus</name>
    <dbReference type="NCBI Taxonomy" id="1538716"/>
    <lineage>
        <taxon>Eukaryota</taxon>
        <taxon>Metazoa</taxon>
        <taxon>Ecdysozoa</taxon>
        <taxon>Nematoda</taxon>
        <taxon>Chromadorea</taxon>
        <taxon>Rhabditida</taxon>
        <taxon>Rhabditina</taxon>
        <taxon>Diplogasteromorpha</taxon>
        <taxon>Diplogasteroidea</taxon>
        <taxon>Neodiplogasteridae</taxon>
        <taxon>Pristionchus</taxon>
    </lineage>
</organism>
<dbReference type="AlphaFoldDB" id="A0AAV5X323"/>
<sequence>ETLDVLVRQNQEFRLLASHYRKAEMIAVNFDKASWMLQEVLEGGVHSKIALSESRALLCEVHGKAENESNPINALMYLFFELTARTFQYLHCESAQTVMVMDEK</sequence>
<evidence type="ECO:0000313" key="3">
    <source>
        <dbReference type="Proteomes" id="UP001432322"/>
    </source>
</evidence>
<dbReference type="Proteomes" id="UP001432322">
    <property type="component" value="Unassembled WGS sequence"/>
</dbReference>
<proteinExistence type="predicted"/>
<gene>
    <name evidence="1" type="ORF">PFISCL1PPCAC_28120</name>
    <name evidence="2" type="ORF">PFISCL1PPCAC_28782</name>
</gene>
<evidence type="ECO:0000313" key="1">
    <source>
        <dbReference type="EMBL" id="GMT36823.1"/>
    </source>
</evidence>
<comment type="caution">
    <text evidence="2">The sequence shown here is derived from an EMBL/GenBank/DDBJ whole genome shotgun (WGS) entry which is preliminary data.</text>
</comment>
<dbReference type="EMBL" id="BTSY01000007">
    <property type="protein sequence ID" value="GMT36823.1"/>
    <property type="molecule type" value="Genomic_DNA"/>
</dbReference>
<keyword evidence="3" id="KW-1185">Reference proteome</keyword>
<name>A0AAV5X323_9BILA</name>
<feature type="non-terminal residue" evidence="2">
    <location>
        <position position="104"/>
    </location>
</feature>
<dbReference type="EMBL" id="BTSY01000154">
    <property type="protein sequence ID" value="GMT37485.1"/>
    <property type="molecule type" value="Genomic_DNA"/>
</dbReference>
<protein>
    <submittedName>
        <fullName evidence="2">Uncharacterized protein</fullName>
    </submittedName>
</protein>
<reference evidence="2" key="1">
    <citation type="submission" date="2023-10" db="EMBL/GenBank/DDBJ databases">
        <title>Genome assembly of Pristionchus species.</title>
        <authorList>
            <person name="Yoshida K."/>
            <person name="Sommer R.J."/>
        </authorList>
    </citation>
    <scope>NUCLEOTIDE SEQUENCE</scope>
    <source>
        <strain evidence="2">RS5133</strain>
    </source>
</reference>
<feature type="non-terminal residue" evidence="2">
    <location>
        <position position="1"/>
    </location>
</feature>
<accession>A0AAV5X323</accession>